<dbReference type="OrthoDB" id="9781621at2"/>
<evidence type="ECO:0000259" key="9">
    <source>
        <dbReference type="Pfam" id="PF07992"/>
    </source>
</evidence>
<keyword evidence="11" id="KW-1185">Reference proteome</keyword>
<evidence type="ECO:0000256" key="3">
    <source>
        <dbReference type="ARBA" id="ARBA00022630"/>
    </source>
</evidence>
<dbReference type="InterPro" id="IPR023753">
    <property type="entry name" value="FAD/NAD-binding_dom"/>
</dbReference>
<evidence type="ECO:0000256" key="1">
    <source>
        <dbReference type="ARBA" id="ARBA00001974"/>
    </source>
</evidence>
<reference evidence="10 11" key="1">
    <citation type="submission" date="2018-02" db="EMBL/GenBank/DDBJ databases">
        <authorList>
            <person name="Cohen D.B."/>
            <person name="Kent A.D."/>
        </authorList>
    </citation>
    <scope>NUCLEOTIDE SEQUENCE [LARGE SCALE GENOMIC DNA]</scope>
    <source>
        <strain evidence="10 11">CCAP 1448/3</strain>
    </source>
</reference>
<keyword evidence="5" id="KW-0521">NADP</keyword>
<dbReference type="RefSeq" id="WP_106287551.1">
    <property type="nucleotide sequence ID" value="NZ_CAWNTC010000212.1"/>
</dbReference>
<dbReference type="Proteomes" id="UP000238762">
    <property type="component" value="Unassembled WGS sequence"/>
</dbReference>
<dbReference type="PRINTS" id="PR00411">
    <property type="entry name" value="PNDRDTASEI"/>
</dbReference>
<comment type="cofactor">
    <cofactor evidence="1">
        <name>FAD</name>
        <dbReference type="ChEBI" id="CHEBI:57692"/>
    </cofactor>
</comment>
<dbReference type="GO" id="GO:0003955">
    <property type="term" value="F:NAD(P)H dehydrogenase (quinone) activity"/>
    <property type="evidence" value="ECO:0007669"/>
    <property type="project" value="TreeGrafter"/>
</dbReference>
<dbReference type="SUPFAM" id="SSF51905">
    <property type="entry name" value="FAD/NAD(P)-binding domain"/>
    <property type="match status" value="2"/>
</dbReference>
<dbReference type="PRINTS" id="PR00368">
    <property type="entry name" value="FADPNR"/>
</dbReference>
<comment type="similarity">
    <text evidence="2">Belongs to the NADH dehydrogenase family.</text>
</comment>
<dbReference type="AlphaFoldDB" id="A0A2T1C7H9"/>
<dbReference type="Pfam" id="PF07992">
    <property type="entry name" value="Pyr_redox_2"/>
    <property type="match status" value="1"/>
</dbReference>
<dbReference type="EC" id="1.6.5.12" evidence="8"/>
<keyword evidence="4" id="KW-0274">FAD</keyword>
<gene>
    <name evidence="10" type="ORF">C7B64_05000</name>
</gene>
<sequence length="397" mass="44574">MTEKSPRICILGGGFGGLYTALRLSQLPWEKDQKPEITLVDRHDRFLFTPLLYELITGELQTWEIAPPFSEILANTNIRFERGVADKIDLEAKTVYLGDRPSIFYDYLVMALGGETPLDLVPGAKEYTLPFRSLTDVYLLEERLRVLEASVTDKIRVAVVGGGYSGVELSCKIADRIGKRSRIRIIEQASQILQTSSVFNRTAAEQALSERQVWLDLETQVQEITSDSISLSYKGQVDTIPVDLVLWTVGTRVSPLVRSLPLKQNQKGQLITTTTLQTAENPRIFALGDLAECYDASGQQVPGTAQVALQQSDYVAWNIWAQISNRPLLPFRYVNLGEMMTLGKDNATLSGLGVQLKGSVAQTIRRLTYLYRMPNTNHQLKVGFNWVNQPFLELLRF</sequence>
<evidence type="ECO:0000256" key="5">
    <source>
        <dbReference type="ARBA" id="ARBA00022857"/>
    </source>
</evidence>
<feature type="domain" description="FAD/NAD(P)-binding" evidence="9">
    <location>
        <begin position="7"/>
        <end position="311"/>
    </location>
</feature>
<organism evidence="10 11">
    <name type="scientific">Merismopedia glauca CCAP 1448/3</name>
    <dbReference type="NCBI Taxonomy" id="1296344"/>
    <lineage>
        <taxon>Bacteria</taxon>
        <taxon>Bacillati</taxon>
        <taxon>Cyanobacteriota</taxon>
        <taxon>Cyanophyceae</taxon>
        <taxon>Synechococcales</taxon>
        <taxon>Merismopediaceae</taxon>
        <taxon>Merismopedia</taxon>
    </lineage>
</organism>
<dbReference type="PANTHER" id="PTHR42913">
    <property type="entry name" value="APOPTOSIS-INDUCING FACTOR 1"/>
    <property type="match status" value="1"/>
</dbReference>
<keyword evidence="6" id="KW-0560">Oxidoreductase</keyword>
<evidence type="ECO:0000256" key="6">
    <source>
        <dbReference type="ARBA" id="ARBA00023002"/>
    </source>
</evidence>
<evidence type="ECO:0000256" key="4">
    <source>
        <dbReference type="ARBA" id="ARBA00022827"/>
    </source>
</evidence>
<dbReference type="InterPro" id="IPR036188">
    <property type="entry name" value="FAD/NAD-bd_sf"/>
</dbReference>
<name>A0A2T1C7H9_9CYAN</name>
<protein>
    <recommendedName>
        <fullName evidence="8">demethylphylloquinone reductase</fullName>
        <ecNumber evidence="8">1.6.5.12</ecNumber>
    </recommendedName>
</protein>
<proteinExistence type="inferred from homology"/>
<comment type="catalytic activity">
    <reaction evidence="7">
        <text>demethylphylloquinone + NADPH + H(+) = demethylphylloquinol + NADP(+)</text>
        <dbReference type="Rhea" id="RHEA:47744"/>
        <dbReference type="ChEBI" id="CHEBI:15378"/>
        <dbReference type="ChEBI" id="CHEBI:31087"/>
        <dbReference type="ChEBI" id="CHEBI:57783"/>
        <dbReference type="ChEBI" id="CHEBI:58349"/>
        <dbReference type="ChEBI" id="CHEBI:87844"/>
        <dbReference type="EC" id="1.6.5.12"/>
    </reaction>
</comment>
<dbReference type="FunFam" id="3.50.50.100:FF:000010">
    <property type="entry name" value="Alternative NAD(P)H-ubiquinone oxidoreductase C1, chloroplastic/mitochondrial"/>
    <property type="match status" value="1"/>
</dbReference>
<evidence type="ECO:0000313" key="10">
    <source>
        <dbReference type="EMBL" id="PSB04209.1"/>
    </source>
</evidence>
<accession>A0A2T1C7H9</accession>
<dbReference type="EMBL" id="PVWJ01000016">
    <property type="protein sequence ID" value="PSB04209.1"/>
    <property type="molecule type" value="Genomic_DNA"/>
</dbReference>
<reference evidence="10 11" key="2">
    <citation type="submission" date="2018-03" db="EMBL/GenBank/DDBJ databases">
        <title>The ancient ancestry and fast evolution of plastids.</title>
        <authorList>
            <person name="Moore K.R."/>
            <person name="Magnabosco C."/>
            <person name="Momper L."/>
            <person name="Gold D.A."/>
            <person name="Bosak T."/>
            <person name="Fournier G.P."/>
        </authorList>
    </citation>
    <scope>NUCLEOTIDE SEQUENCE [LARGE SCALE GENOMIC DNA]</scope>
    <source>
        <strain evidence="10 11">CCAP 1448/3</strain>
    </source>
</reference>
<evidence type="ECO:0000313" key="11">
    <source>
        <dbReference type="Proteomes" id="UP000238762"/>
    </source>
</evidence>
<dbReference type="GO" id="GO:0019646">
    <property type="term" value="P:aerobic electron transport chain"/>
    <property type="evidence" value="ECO:0007669"/>
    <property type="project" value="TreeGrafter"/>
</dbReference>
<dbReference type="InterPro" id="IPR051169">
    <property type="entry name" value="NADH-Q_oxidoreductase"/>
</dbReference>
<comment type="caution">
    <text evidence="10">The sequence shown here is derived from an EMBL/GenBank/DDBJ whole genome shotgun (WGS) entry which is preliminary data.</text>
</comment>
<evidence type="ECO:0000256" key="2">
    <source>
        <dbReference type="ARBA" id="ARBA00005272"/>
    </source>
</evidence>
<keyword evidence="3" id="KW-0285">Flavoprotein</keyword>
<evidence type="ECO:0000256" key="8">
    <source>
        <dbReference type="ARBA" id="ARBA00066844"/>
    </source>
</evidence>
<dbReference type="PANTHER" id="PTHR42913:SF4">
    <property type="entry name" value="ALTERNATIVE NAD(P)H-UBIQUINONE OXIDOREDUCTASE C1, CHLOROPLASTIC_MITOCHONDRIAL"/>
    <property type="match status" value="1"/>
</dbReference>
<dbReference type="Gene3D" id="3.50.50.100">
    <property type="match status" value="1"/>
</dbReference>
<evidence type="ECO:0000256" key="7">
    <source>
        <dbReference type="ARBA" id="ARBA00052971"/>
    </source>
</evidence>